<protein>
    <submittedName>
        <fullName evidence="2">Uncharacterized protein</fullName>
    </submittedName>
</protein>
<feature type="compositionally biased region" description="Basic and acidic residues" evidence="1">
    <location>
        <begin position="1"/>
        <end position="33"/>
    </location>
</feature>
<name>A0AAW9QKT0_9CHRO</name>
<accession>A0AAW9QKT0</accession>
<feature type="region of interest" description="Disordered" evidence="1">
    <location>
        <begin position="1"/>
        <end position="34"/>
    </location>
</feature>
<keyword evidence="3" id="KW-1185">Reference proteome</keyword>
<evidence type="ECO:0000313" key="2">
    <source>
        <dbReference type="EMBL" id="MEG3437555.1"/>
    </source>
</evidence>
<gene>
    <name evidence="2" type="ORF">V0288_10530</name>
</gene>
<comment type="caution">
    <text evidence="2">The sequence shown here is derived from an EMBL/GenBank/DDBJ whole genome shotgun (WGS) entry which is preliminary data.</text>
</comment>
<reference evidence="2 3" key="1">
    <citation type="submission" date="2024-01" db="EMBL/GenBank/DDBJ databases">
        <title>Genomic insights into the taxonomy and metabolism of the cyanobacterium Pannus brasiliensis CCIBt3594.</title>
        <authorList>
            <person name="Machado M."/>
            <person name="Botero N.B."/>
            <person name="Andreote A.P.D."/>
            <person name="Feitosa A.M.T."/>
            <person name="Popin R."/>
            <person name="Sivonen K."/>
            <person name="Fiore M.F."/>
        </authorList>
    </citation>
    <scope>NUCLEOTIDE SEQUENCE [LARGE SCALE GENOMIC DNA]</scope>
    <source>
        <strain evidence="2 3">CCIBt3594</strain>
    </source>
</reference>
<evidence type="ECO:0000256" key="1">
    <source>
        <dbReference type="SAM" id="MobiDB-lite"/>
    </source>
</evidence>
<proteinExistence type="predicted"/>
<dbReference type="AlphaFoldDB" id="A0AAW9QKT0"/>
<evidence type="ECO:0000313" key="3">
    <source>
        <dbReference type="Proteomes" id="UP001328733"/>
    </source>
</evidence>
<organism evidence="2 3">
    <name type="scientific">Pannus brasiliensis CCIBt3594</name>
    <dbReference type="NCBI Taxonomy" id="1427578"/>
    <lineage>
        <taxon>Bacteria</taxon>
        <taxon>Bacillati</taxon>
        <taxon>Cyanobacteriota</taxon>
        <taxon>Cyanophyceae</taxon>
        <taxon>Oscillatoriophycideae</taxon>
        <taxon>Chroococcales</taxon>
        <taxon>Microcystaceae</taxon>
        <taxon>Pannus</taxon>
    </lineage>
</organism>
<dbReference type="EMBL" id="JBAFSM010000016">
    <property type="protein sequence ID" value="MEG3437555.1"/>
    <property type="molecule type" value="Genomic_DNA"/>
</dbReference>
<dbReference type="Proteomes" id="UP001328733">
    <property type="component" value="Unassembled WGS sequence"/>
</dbReference>
<dbReference type="RefSeq" id="WP_332865033.1">
    <property type="nucleotide sequence ID" value="NZ_JBAFSM010000016.1"/>
</dbReference>
<sequence>MEAGGRRQEAGGRRQEAGDRRQETGDRRQEENTYKFLTRPSLFLYRYQLKQTIAFLIPPPPHSPSIG</sequence>